<name>A0A9X6ST37_BACCE</name>
<comment type="caution">
    <text evidence="1">The sequence shown here is derived from an EMBL/GenBank/DDBJ whole genome shotgun (WGS) entry which is preliminary data.</text>
</comment>
<organism evidence="1 2">
    <name type="scientific">Bacillus cereus</name>
    <dbReference type="NCBI Taxonomy" id="1396"/>
    <lineage>
        <taxon>Bacteria</taxon>
        <taxon>Bacillati</taxon>
        <taxon>Bacillota</taxon>
        <taxon>Bacilli</taxon>
        <taxon>Bacillales</taxon>
        <taxon>Bacillaceae</taxon>
        <taxon>Bacillus</taxon>
        <taxon>Bacillus cereus group</taxon>
    </lineage>
</organism>
<sequence length="104" mass="11912">MSQLLEGNFPLEEIVEKYQQKKFNVNSVEELLNIESEGRLLIFNSQEECFFGINGGYSSLSDVVSSWFELSTKEFEPHETLLDYALRGNNVIELDNGQVIFIEA</sequence>
<accession>A0A9X6ST37</accession>
<evidence type="ECO:0000313" key="1">
    <source>
        <dbReference type="EMBL" id="PDZ94675.1"/>
    </source>
</evidence>
<dbReference type="EMBL" id="NVMX01000138">
    <property type="protein sequence ID" value="PDZ94675.1"/>
    <property type="molecule type" value="Genomic_DNA"/>
</dbReference>
<dbReference type="AlphaFoldDB" id="A0A9X6ST37"/>
<evidence type="ECO:0000313" key="2">
    <source>
        <dbReference type="Proteomes" id="UP000219922"/>
    </source>
</evidence>
<dbReference type="RefSeq" id="WP_098006813.1">
    <property type="nucleotide sequence ID" value="NZ_NVMX01000138.1"/>
</dbReference>
<dbReference type="Proteomes" id="UP000219922">
    <property type="component" value="Unassembled WGS sequence"/>
</dbReference>
<reference evidence="1 2" key="1">
    <citation type="submission" date="2017-09" db="EMBL/GenBank/DDBJ databases">
        <title>Large-scale bioinformatics analysis of Bacillus genomes uncovers conserved roles of natural products in bacterial physiology.</title>
        <authorList>
            <consortium name="Agbiome Team Llc"/>
            <person name="Bleich R.M."/>
            <person name="Grubbs K.J."/>
            <person name="Santa Maria K.C."/>
            <person name="Allen S.E."/>
            <person name="Farag S."/>
            <person name="Shank E.A."/>
            <person name="Bowers A."/>
        </authorList>
    </citation>
    <scope>NUCLEOTIDE SEQUENCE [LARGE SCALE GENOMIC DNA]</scope>
    <source>
        <strain evidence="1 2">AFS092789</strain>
    </source>
</reference>
<gene>
    <name evidence="1" type="ORF">CON36_32580</name>
</gene>
<protein>
    <submittedName>
        <fullName evidence="1">Uncharacterized protein</fullName>
    </submittedName>
</protein>
<proteinExistence type="predicted"/>